<dbReference type="InterPro" id="IPR036084">
    <property type="entry name" value="Ser_inhib-like_sf"/>
</dbReference>
<evidence type="ECO:0000313" key="7">
    <source>
        <dbReference type="EMBL" id="TNN43358.1"/>
    </source>
</evidence>
<dbReference type="InterPro" id="IPR000998">
    <property type="entry name" value="MAM_dom"/>
</dbReference>
<dbReference type="GO" id="GO:0016020">
    <property type="term" value="C:membrane"/>
    <property type="evidence" value="ECO:0007669"/>
    <property type="project" value="InterPro"/>
</dbReference>
<reference evidence="7 8" key="1">
    <citation type="submission" date="2019-03" db="EMBL/GenBank/DDBJ databases">
        <title>First draft genome of Liparis tanakae, snailfish: a comprehensive survey of snailfish specific genes.</title>
        <authorList>
            <person name="Kim W."/>
            <person name="Song I."/>
            <person name="Jeong J.-H."/>
            <person name="Kim D."/>
            <person name="Kim S."/>
            <person name="Ryu S."/>
            <person name="Song J.Y."/>
            <person name="Lee S.K."/>
        </authorList>
    </citation>
    <scope>NUCLEOTIDE SEQUENCE [LARGE SCALE GENOMIC DNA]</scope>
    <source>
        <tissue evidence="7">Muscle</tissue>
    </source>
</reference>
<dbReference type="InterPro" id="IPR014853">
    <property type="entry name" value="VWF/SSPO/ZAN-like_Cys-rich_dom"/>
</dbReference>
<keyword evidence="8" id="KW-1185">Reference proteome</keyword>
<dbReference type="Pfam" id="PF00629">
    <property type="entry name" value="MAM"/>
    <property type="match status" value="4"/>
</dbReference>
<dbReference type="PANTHER" id="PTHR11339:SF374">
    <property type="entry name" value="ZONADHESIN"/>
    <property type="match status" value="1"/>
</dbReference>
<evidence type="ECO:0000259" key="5">
    <source>
        <dbReference type="PROSITE" id="PS50060"/>
    </source>
</evidence>
<evidence type="ECO:0000256" key="3">
    <source>
        <dbReference type="ARBA" id="ARBA00023180"/>
    </source>
</evidence>
<dbReference type="CDD" id="cd06263">
    <property type="entry name" value="MAM"/>
    <property type="match status" value="3"/>
</dbReference>
<feature type="domain" description="MAM" evidence="5">
    <location>
        <begin position="164"/>
        <end position="253"/>
    </location>
</feature>
<feature type="domain" description="VWFD" evidence="6">
    <location>
        <begin position="691"/>
        <end position="856"/>
    </location>
</feature>
<feature type="compositionally biased region" description="Basic and acidic residues" evidence="4">
    <location>
        <begin position="128"/>
        <end position="145"/>
    </location>
</feature>
<dbReference type="Proteomes" id="UP000314294">
    <property type="component" value="Unassembled WGS sequence"/>
</dbReference>
<gene>
    <name evidence="7" type="primary">FCGBP_3</name>
    <name evidence="7" type="ORF">EYF80_046446</name>
</gene>
<sequence length="1517" mass="165609">MSICQTAPEVTFGCQPVNPSSFSTHSRVTWTHRGWSGPLILNNTPFLLRRTHQRPRLCVLVPTASYKLRFHPEEQELLLNIRSSTSSARERAAEGEQPRESSRGRAAEGEQPRESSRGRAAEALPPENSHDRTPSPERRADRRSTACDSVQVEDAVVTVLESGPLRLEGEACLEFWYLSSAETNGSELGALLRSSAGLTELWSSPALHTDAWRQVFVPLDIVDPGTQVIIKAVSTEGRVTVNRIGVRRGSCGAQCDSEGELWTDGSSRCLCPGGQLSCSPAQCPEGRVCGPHMRRPSGPAASGTCTIHSHTDCSTFDGEVFRFVAPCTYTLAKTCSASEAMPVFSVEVVNEQDGNASLPTVQQVVVEMGSYRVSLMKRQTQRIVVNGVWRKLPLTLGNGTVSIKSNPAAVDLASSFGLSVSYDNAGAVHVVLPSAYSDKVCGLCGNFNHFRNDDFRKPDGSTAHNATALAKSWQAGQAAAAASSCETVLVPHQCDPLEMAEYSSEPYCGGLLSAAGPFADCLSALGAESYFRGCVVDMCSSHGDPAVLCEALQLYADICQEAGVSMPMWRNATFCPLQCGENSHYNSCADGCPEVCSTLDMIGSCGSCEERCECDSGFKLSGGQCVPAEDCGCWYDGKHYEKGATFLEGECEQTCQCTGNGAMQCAAVQCADEEVCKVKDGVKGCFPFRPATCSVYGDPHYITYDGRAYDFQGGCSYTLTTTCGGESSVQFSVTGHNMHPTHQNSTRAKLEAVSLRVNNSAVKLPYATYGTYGSVKVYMEKNYIFLETTFGLRMTIDTQNRLFLQVDERYRYELCGLCGTYSERQDDDFVAPGGQNATGPFEFGDSWKVPGENECVSHPDDPKVCDPSEENEAYNECYTLMGDAFKPCNELIHPSIYLKSCVYDYCATSGDQHTLCESLKAYAAACQVAGVELPHWQTNTACAGFYMYIEGTSVTHGDSARLWSSMCHFTGPLCLHFWYHMYGSASAMALNIYLLKDNKATKLWAKMHNQGPEWYPAIVDIKVSGPFQIIIEGIRGSNAHSDVAIDDISIHYGSCSGRFPNLISGTQSPSTAVAARPSVCNMDCSFDSSLCSWSQMVTDAFDWTRRSGSTPTLMTGPSAGHTADGHYLYIEASDASHGDTARLISSECSDSGPKCLRFWYHMYGSAETMGLHVYLLQDRLADAVWWKRNDQGNMWQLGQVDITTTAEFQVFNVLRSCSRPVAAGSTRMLTEPTTAAPESPVVSVTARLPLTAQSTAADVSSPPTLETQTNVINEGDVTADPHVGPPSHSMCQVNCNFDQDLCQWNQLLTDVFDWTRHRGSTPTLTGPSSDHTTGDGHYLYIEANSASHGDTARLISSECSDSGPQCLRFWYHMYGSADTMGLHVYLLQDRKAQTVWRKRNNQENVWHMAQVDLTTTGAFQIIFEGRRGSNDQSDVAIDDVSLHRGPCTEIILPNLYKRKVGGLCGNFDGHRANDWTKPDGTRARSLQEFGESWRAVCRGRVSDVYPLALEEEEEPTV</sequence>
<feature type="domain" description="MAM" evidence="5">
    <location>
        <begin position="1293"/>
        <end position="1449"/>
    </location>
</feature>
<dbReference type="InterPro" id="IPR001007">
    <property type="entry name" value="VWF_dom"/>
</dbReference>
<dbReference type="Pfam" id="PF12714">
    <property type="entry name" value="TILa"/>
    <property type="match status" value="1"/>
</dbReference>
<evidence type="ECO:0000256" key="2">
    <source>
        <dbReference type="ARBA" id="ARBA00023157"/>
    </source>
</evidence>
<accession>A0A4Z2FQE1</accession>
<protein>
    <submittedName>
        <fullName evidence="7">IgGFc-binding protein</fullName>
    </submittedName>
</protein>
<keyword evidence="3" id="KW-0325">Glycoprotein</keyword>
<dbReference type="SMART" id="SM00215">
    <property type="entry name" value="VWC_out"/>
    <property type="match status" value="1"/>
</dbReference>
<dbReference type="SUPFAM" id="SSF57567">
    <property type="entry name" value="Serine protease inhibitors"/>
    <property type="match status" value="1"/>
</dbReference>
<evidence type="ECO:0000256" key="4">
    <source>
        <dbReference type="SAM" id="MobiDB-lite"/>
    </source>
</evidence>
<dbReference type="Pfam" id="PF08742">
    <property type="entry name" value="C8"/>
    <property type="match status" value="1"/>
</dbReference>
<keyword evidence="2" id="KW-1015">Disulfide bond</keyword>
<comment type="caution">
    <text evidence="7">The sequence shown here is derived from an EMBL/GenBank/DDBJ whole genome shotgun (WGS) entry which is preliminary data.</text>
</comment>
<dbReference type="CDD" id="cd19941">
    <property type="entry name" value="TIL"/>
    <property type="match status" value="1"/>
</dbReference>
<feature type="domain" description="MAM" evidence="5">
    <location>
        <begin position="899"/>
        <end position="1057"/>
    </location>
</feature>
<dbReference type="GO" id="GO:0031012">
    <property type="term" value="C:extracellular matrix"/>
    <property type="evidence" value="ECO:0007669"/>
    <property type="project" value="TreeGrafter"/>
</dbReference>
<evidence type="ECO:0000256" key="1">
    <source>
        <dbReference type="ARBA" id="ARBA00022737"/>
    </source>
</evidence>
<dbReference type="SUPFAM" id="SSF49899">
    <property type="entry name" value="Concanavalin A-like lectins/glucanases"/>
    <property type="match status" value="3"/>
</dbReference>
<dbReference type="PRINTS" id="PR00020">
    <property type="entry name" value="MAMDOMAIN"/>
</dbReference>
<dbReference type="FunFam" id="2.60.120.200:FF:000128">
    <property type="entry name" value="enteropeptidase isoform X2"/>
    <property type="match status" value="1"/>
</dbReference>
<dbReference type="Gene3D" id="2.60.120.200">
    <property type="match status" value="4"/>
</dbReference>
<dbReference type="Gene3D" id="2.10.25.10">
    <property type="entry name" value="Laminin"/>
    <property type="match status" value="1"/>
</dbReference>
<dbReference type="SMART" id="SM00137">
    <property type="entry name" value="MAM"/>
    <property type="match status" value="3"/>
</dbReference>
<evidence type="ECO:0000259" key="6">
    <source>
        <dbReference type="PROSITE" id="PS51233"/>
    </source>
</evidence>
<dbReference type="SMART" id="SM00216">
    <property type="entry name" value="VWD"/>
    <property type="match status" value="2"/>
</dbReference>
<evidence type="ECO:0000313" key="8">
    <source>
        <dbReference type="Proteomes" id="UP000314294"/>
    </source>
</evidence>
<feature type="domain" description="VWFD" evidence="6">
    <location>
        <begin position="1320"/>
        <end position="1503"/>
    </location>
</feature>
<keyword evidence="1" id="KW-0677">Repeat</keyword>
<dbReference type="PROSITE" id="PS50060">
    <property type="entry name" value="MAM_2"/>
    <property type="match status" value="4"/>
</dbReference>
<dbReference type="OrthoDB" id="5945029at2759"/>
<feature type="region of interest" description="Disordered" evidence="4">
    <location>
        <begin position="81"/>
        <end position="147"/>
    </location>
</feature>
<proteinExistence type="predicted"/>
<dbReference type="Pfam" id="PF01826">
    <property type="entry name" value="TIL"/>
    <property type="match status" value="1"/>
</dbReference>
<dbReference type="SMART" id="SM00832">
    <property type="entry name" value="C8"/>
    <property type="match status" value="2"/>
</dbReference>
<dbReference type="Pfam" id="PF00094">
    <property type="entry name" value="VWD"/>
    <property type="match status" value="2"/>
</dbReference>
<dbReference type="PROSITE" id="PS51233">
    <property type="entry name" value="VWFD"/>
    <property type="match status" value="3"/>
</dbReference>
<dbReference type="InterPro" id="IPR002919">
    <property type="entry name" value="TIL_dom"/>
</dbReference>
<dbReference type="GO" id="GO:0005615">
    <property type="term" value="C:extracellular space"/>
    <property type="evidence" value="ECO:0007669"/>
    <property type="project" value="TreeGrafter"/>
</dbReference>
<dbReference type="InterPro" id="IPR013320">
    <property type="entry name" value="ConA-like_dom_sf"/>
</dbReference>
<organism evidence="7 8">
    <name type="scientific">Liparis tanakae</name>
    <name type="common">Tanaka's snailfish</name>
    <dbReference type="NCBI Taxonomy" id="230148"/>
    <lineage>
        <taxon>Eukaryota</taxon>
        <taxon>Metazoa</taxon>
        <taxon>Chordata</taxon>
        <taxon>Craniata</taxon>
        <taxon>Vertebrata</taxon>
        <taxon>Euteleostomi</taxon>
        <taxon>Actinopterygii</taxon>
        <taxon>Neopterygii</taxon>
        <taxon>Teleostei</taxon>
        <taxon>Neoteleostei</taxon>
        <taxon>Acanthomorphata</taxon>
        <taxon>Eupercaria</taxon>
        <taxon>Perciformes</taxon>
        <taxon>Cottioidei</taxon>
        <taxon>Cottales</taxon>
        <taxon>Liparidae</taxon>
        <taxon>Liparis</taxon>
    </lineage>
</organism>
<feature type="domain" description="MAM" evidence="5">
    <location>
        <begin position="1082"/>
        <end position="1210"/>
    </location>
</feature>
<dbReference type="InterPro" id="IPR025615">
    <property type="entry name" value="TILa_dom"/>
</dbReference>
<feature type="domain" description="VWFD" evidence="6">
    <location>
        <begin position="303"/>
        <end position="486"/>
    </location>
</feature>
<feature type="compositionally biased region" description="Basic and acidic residues" evidence="4">
    <location>
        <begin position="88"/>
        <end position="120"/>
    </location>
</feature>
<dbReference type="EMBL" id="SRLO01000972">
    <property type="protein sequence ID" value="TNN43358.1"/>
    <property type="molecule type" value="Genomic_DNA"/>
</dbReference>
<dbReference type="InterPro" id="IPR001846">
    <property type="entry name" value="VWF_type-D"/>
</dbReference>
<dbReference type="PANTHER" id="PTHR11339">
    <property type="entry name" value="EXTRACELLULAR MATRIX GLYCOPROTEIN RELATED"/>
    <property type="match status" value="1"/>
</dbReference>
<name>A0A4Z2FQE1_9TELE</name>
<dbReference type="InterPro" id="IPR050780">
    <property type="entry name" value="Mucin_vWF_Thrombospondin_sf"/>
</dbReference>